<dbReference type="GO" id="GO:0004519">
    <property type="term" value="F:endonuclease activity"/>
    <property type="evidence" value="ECO:0007669"/>
    <property type="project" value="UniProtKB-KW"/>
</dbReference>
<dbReference type="Gene3D" id="3.40.50.300">
    <property type="entry name" value="P-loop containing nucleotide triphosphate hydrolases"/>
    <property type="match status" value="1"/>
</dbReference>
<feature type="domain" description="Helicase/UvrB N-terminal" evidence="2">
    <location>
        <begin position="130"/>
        <end position="277"/>
    </location>
</feature>
<protein>
    <submittedName>
        <fullName evidence="3">Restriction endonuclease subunit R</fullName>
    </submittedName>
</protein>
<keyword evidence="3" id="KW-0255">Endonuclease</keyword>
<evidence type="ECO:0000313" key="3">
    <source>
        <dbReference type="EMBL" id="KAB7889542.1"/>
    </source>
</evidence>
<evidence type="ECO:0000313" key="4">
    <source>
        <dbReference type="Proteomes" id="UP000472839"/>
    </source>
</evidence>
<dbReference type="RefSeq" id="WP_152279706.1">
    <property type="nucleotide sequence ID" value="NZ_WFKK01000012.1"/>
</dbReference>
<dbReference type="EMBL" id="WFKK01000012">
    <property type="protein sequence ID" value="KAB7889542.1"/>
    <property type="molecule type" value="Genomic_DNA"/>
</dbReference>
<proteinExistence type="predicted"/>
<evidence type="ECO:0000256" key="1">
    <source>
        <dbReference type="SAM" id="Coils"/>
    </source>
</evidence>
<feature type="coiled-coil region" evidence="1">
    <location>
        <begin position="815"/>
        <end position="842"/>
    </location>
</feature>
<keyword evidence="3" id="KW-0540">Nuclease</keyword>
<gene>
    <name evidence="3" type="ORF">GBG19_05665</name>
</gene>
<dbReference type="Pfam" id="PF04851">
    <property type="entry name" value="ResIII"/>
    <property type="match status" value="1"/>
</dbReference>
<comment type="caution">
    <text evidence="3">The sequence shown here is derived from an EMBL/GenBank/DDBJ whole genome shotgun (WGS) entry which is preliminary data.</text>
</comment>
<dbReference type="InterPro" id="IPR006935">
    <property type="entry name" value="Helicase/UvrB_N"/>
</dbReference>
<keyword evidence="1" id="KW-0175">Coiled coil</keyword>
<dbReference type="GO" id="GO:0016787">
    <property type="term" value="F:hydrolase activity"/>
    <property type="evidence" value="ECO:0007669"/>
    <property type="project" value="InterPro"/>
</dbReference>
<dbReference type="InterPro" id="IPR027417">
    <property type="entry name" value="P-loop_NTPase"/>
</dbReference>
<sequence>MKFNQKLVLNKYILSLFEVETLEDLAENLKEERLEAINENGESFFYHALTSFLFENKNLPKEQLLLYDNNIVRHTKKLNRDIKWKYFQYLTLLFTEIYLDMYFKSKEGLLKDLNEFLKQFNAELPKKEHIESFKYEELNKLAFWNATGSGKTLLMHMNMFQFNHYSKDKIKINKTLLLTPNEGLSEQHKKEFEESNIEAEIFSKDSKGLFESNVIEIIEITKLKDEAGDKTVAVDSFEDNNLVFIDEGHRGSSGEEWKNNRDKLSVNGFAFEYSATFGQAISSGTGKKKTELTNEYSKAILFDYSYKYFYNDGHGKNYSILNLSDDNDETTKKYYLIASLLTFYQQIKIYKDKPELLKPYNIENPLMVFVGASVNIKKGKLNQEEVKSVSDVVDALLFIDDFIKERDESKTIISNILNGNSGITNKNNEDIFENKFAYLQSTNINSDNIFTDMLQSIFNATSGILHLDDLKGCDGEIGLRLGDNEYFGVINVGDASKLVSLCDENGINTDKKDFADSLFLNINQKDSKINILIGSKKFTEGWSSWRVSIMGLINMGKKEGSQIIQLFGRGVRLKGKNFSLKRSSALDKGLEKKYQVIETLSIFGLKADYMRQFKEYLEEEGVPTDDIKEFTLPVIYDETYKTKKLKVLKIKEGKDFKREEKIDFKYVNNQYIIKKIVLSLYNQIDAMESNGSSGNKIEFIEAKLTDNHYRFLNVDNIYFELQRYKSERNWFNLNIDKYSIYEFFEANNWYKLLCPDSYLEIKKFNDYNKIEEIVISLLKQYLKAFYEYSKSDWETEFLEYRLLDENDANLITEYNIEVEDNEIALIEQLKKLESDLKEHKELSINKRNFKTFYFDRHLYSPLIFKGKGLTSLKIKPVHLNDGEADFIHDLQKHLDTHKSDFSDKEIYLLRNQSKTGIGVFTEVNFYPDFLMWILDGDKQYINFIDPKGLVNLNTKDDPKINFASKIKNIEAEIGDTNTILNSFIVSVTPYAVVTWVQDTLEQFELENKNVLFQVDDKNKYIGKMFSKISGV</sequence>
<reference evidence="3 4" key="1">
    <citation type="submission" date="2019-10" db="EMBL/GenBank/DDBJ databases">
        <title>Poseidonibacter ostreae sp. nov., isolated from the gut of the Ostrea denselamellosa.</title>
        <authorList>
            <person name="Choi A."/>
        </authorList>
    </citation>
    <scope>NUCLEOTIDE SEQUENCE [LARGE SCALE GENOMIC DNA]</scope>
    <source>
        <strain evidence="3 4">SJOD-M-33</strain>
    </source>
</reference>
<organism evidence="3 4">
    <name type="scientific">Poseidonibacter ostreae</name>
    <dbReference type="NCBI Taxonomy" id="2654171"/>
    <lineage>
        <taxon>Bacteria</taxon>
        <taxon>Pseudomonadati</taxon>
        <taxon>Campylobacterota</taxon>
        <taxon>Epsilonproteobacteria</taxon>
        <taxon>Campylobacterales</taxon>
        <taxon>Arcobacteraceae</taxon>
        <taxon>Poseidonibacter</taxon>
    </lineage>
</organism>
<name>A0A6L4WU17_9BACT</name>
<keyword evidence="3" id="KW-0378">Hydrolase</keyword>
<dbReference type="SUPFAM" id="SSF52540">
    <property type="entry name" value="P-loop containing nucleoside triphosphate hydrolases"/>
    <property type="match status" value="2"/>
</dbReference>
<dbReference type="GO" id="GO:0005524">
    <property type="term" value="F:ATP binding"/>
    <property type="evidence" value="ECO:0007669"/>
    <property type="project" value="InterPro"/>
</dbReference>
<accession>A0A6L4WU17</accession>
<dbReference type="GO" id="GO:0003677">
    <property type="term" value="F:DNA binding"/>
    <property type="evidence" value="ECO:0007669"/>
    <property type="project" value="InterPro"/>
</dbReference>
<evidence type="ECO:0000259" key="2">
    <source>
        <dbReference type="Pfam" id="PF04851"/>
    </source>
</evidence>
<dbReference type="Proteomes" id="UP000472839">
    <property type="component" value="Unassembled WGS sequence"/>
</dbReference>
<dbReference type="AlphaFoldDB" id="A0A6L4WU17"/>